<organism evidence="2 3">
    <name type="scientific">Histophilus somni</name>
    <name type="common">Haemophilus somnus</name>
    <dbReference type="NCBI Taxonomy" id="731"/>
    <lineage>
        <taxon>Bacteria</taxon>
        <taxon>Pseudomonadati</taxon>
        <taxon>Pseudomonadota</taxon>
        <taxon>Gammaproteobacteria</taxon>
        <taxon>Pasteurellales</taxon>
        <taxon>Pasteurellaceae</taxon>
        <taxon>Histophilus</taxon>
    </lineage>
</organism>
<dbReference type="AlphaFoldDB" id="A0AAX2RWR3"/>
<evidence type="ECO:0000256" key="1">
    <source>
        <dbReference type="SAM" id="MobiDB-lite"/>
    </source>
</evidence>
<dbReference type="EMBL" id="SNRV01000068">
    <property type="protein sequence ID" value="TEW25878.1"/>
    <property type="molecule type" value="Genomic_DNA"/>
</dbReference>
<dbReference type="SUPFAM" id="SSF101967">
    <property type="entry name" value="Adhesin YadA, collagen-binding domain"/>
    <property type="match status" value="1"/>
</dbReference>
<dbReference type="Pfam" id="PF21300">
    <property type="entry name" value="LbR_Ice_bind"/>
    <property type="match status" value="1"/>
</dbReference>
<feature type="region of interest" description="Disordered" evidence="1">
    <location>
        <begin position="735"/>
        <end position="780"/>
    </location>
</feature>
<dbReference type="Proteomes" id="UP000297565">
    <property type="component" value="Unassembled WGS sequence"/>
</dbReference>
<name>A0AAX2RWR3_HISSO</name>
<dbReference type="GO" id="GO:0019867">
    <property type="term" value="C:outer membrane"/>
    <property type="evidence" value="ECO:0007669"/>
    <property type="project" value="InterPro"/>
</dbReference>
<feature type="compositionally biased region" description="Low complexity" evidence="1">
    <location>
        <begin position="747"/>
        <end position="780"/>
    </location>
</feature>
<evidence type="ECO:0000313" key="2">
    <source>
        <dbReference type="EMBL" id="TEW25878.1"/>
    </source>
</evidence>
<feature type="non-terminal residue" evidence="2">
    <location>
        <position position="952"/>
    </location>
</feature>
<feature type="non-terminal residue" evidence="2">
    <location>
        <position position="1"/>
    </location>
</feature>
<gene>
    <name evidence="2" type="ORF">E2R48_10560</name>
</gene>
<dbReference type="InterPro" id="IPR048518">
    <property type="entry name" value="IBP_b_roll"/>
</dbReference>
<comment type="caution">
    <text evidence="2">The sequence shown here is derived from an EMBL/GenBank/DDBJ whole genome shotgun (WGS) entry which is preliminary data.</text>
</comment>
<dbReference type="Gene3D" id="2.150.10.10">
    <property type="entry name" value="Serralysin-like metalloprotease, C-terminal"/>
    <property type="match status" value="1"/>
</dbReference>
<evidence type="ECO:0000313" key="3">
    <source>
        <dbReference type="Proteomes" id="UP000297565"/>
    </source>
</evidence>
<dbReference type="InterPro" id="IPR011049">
    <property type="entry name" value="Serralysin-like_metalloprot_C"/>
</dbReference>
<sequence>DGQIDGASNEAITGKQLHDLAGKLGVAVSATSKTGFDEPKFAKINGATNGSNPPTTFKGAIDQLITAVNGGLKFAGNTGAEFTSQLGSKITIKGDGTDLTSEAKDEAIIFTLNKAITVSETDEKVVTSKAVAEKLKEYTTTEKLGKDFLKVDGSNIGDKKAKFGGNVGIDKINLADKTEGTSELLQAKALVAYLKGEGEKSVRLSNSSTTLAKGEGAVSIGYNAVSENEGSIALGYNAQAQNSGSVSIGKDSNVTGLDAIALGRKNTVSQQSSIAIGETNVVTGVQTYVMGTNNTVSGRENIVFGSRNEVNSDSNIVFGSGITINDPQITDAIVLGNSSTAEKNAVSVGNDTIKRRIINVADPTKANDAVNKKYVDALTLSYKSNGEDSTKKSINLKTGALDFKKATNNNIQVAVGENGSIQHNLANNLKDVTSISGGKDEQGAKITLTDGKAKKVELNDAKLTGLADGEIAENSKEAVTGKQLADLAGKLGIEVDDKKTAFTAPTFNDFKLKEVNGTDGTVPKNIVEGLQNTVSKLNEGLKFGGDIPSAGTNTNNTHYLGSTINIVRLVTPANTGTTTTQSATTTPAITAYSGENLITQYSNTGGNAKIEIGFKDAPTFSKVTLSEAQTYGNSSNVGDKDLISKSYLDAALKDFKFNVEYGGQKVQIGRGDTLKFNAGLNIKVELAQNGTTQPSAGSSALASGASSSNSGDSTAGGGNGTASVGTSGSLGVASQGAGANGAGTNGGNSTSSTASSGATPSTTTAGTASSTPSTTSNTTAVVTIGTTEDLTGLKSAEFNGESGNTTHITGNEIVLKDQAGNAHTQTATSQIITDNTDPDKEKAVVTTAEGVTMSVVSDDQVLVNDQTAEANVLSNGKHTTEVKAGEVAIKDKAGKDVVSLKVADGEDGQDGKGATLAFAKGTDGKSGTGVIMGLKDLDATADGSSAANKNYV</sequence>
<feature type="compositionally biased region" description="Low complexity" evidence="1">
    <location>
        <begin position="695"/>
        <end position="713"/>
    </location>
</feature>
<dbReference type="CDD" id="cd12820">
    <property type="entry name" value="LbR_YadA-like"/>
    <property type="match status" value="1"/>
</dbReference>
<feature type="region of interest" description="Disordered" evidence="1">
    <location>
        <begin position="690"/>
        <end position="722"/>
    </location>
</feature>
<evidence type="ECO:0008006" key="4">
    <source>
        <dbReference type="Google" id="ProtNLM"/>
    </source>
</evidence>
<accession>A0AAX2RWR3</accession>
<proteinExistence type="predicted"/>
<reference evidence="2 3" key="1">
    <citation type="submission" date="2019-03" db="EMBL/GenBank/DDBJ databases">
        <title>Horizontal Gene Transfer Machinery in Histophilus somni.</title>
        <authorList>
            <person name="Mostafa Nazari M."/>
            <person name="Liljebjelke K."/>
        </authorList>
    </citation>
    <scope>NUCLEOTIDE SEQUENCE [LARGE SCALE GENOMIC DNA]</scope>
    <source>
        <strain evidence="2 3">UOC-EPH-KLM-04</strain>
    </source>
</reference>
<protein>
    <recommendedName>
        <fullName evidence="4">YadA domain protein</fullName>
    </recommendedName>
</protein>